<name>A0A4R7B3T2_9NEIS</name>
<feature type="domain" description="Spore protein YkvP/CgeB glycosyl transferase-like" evidence="1">
    <location>
        <begin position="265"/>
        <end position="401"/>
    </location>
</feature>
<evidence type="ECO:0000259" key="1">
    <source>
        <dbReference type="Pfam" id="PF13524"/>
    </source>
</evidence>
<protein>
    <submittedName>
        <fullName evidence="2">Glycosyl transferase family 1</fullName>
    </submittedName>
</protein>
<dbReference type="OrthoDB" id="8579444at2"/>
<dbReference type="EMBL" id="SNZP01000008">
    <property type="protein sequence ID" value="TDR78456.1"/>
    <property type="molecule type" value="Genomic_DNA"/>
</dbReference>
<gene>
    <name evidence="2" type="ORF">DFP86_108177</name>
</gene>
<reference evidence="2 3" key="1">
    <citation type="submission" date="2019-03" db="EMBL/GenBank/DDBJ databases">
        <title>Genomic Encyclopedia of Type Strains, Phase III (KMG-III): the genomes of soil and plant-associated and newly described type strains.</title>
        <authorList>
            <person name="Whitman W."/>
        </authorList>
    </citation>
    <scope>NUCLEOTIDE SEQUENCE [LARGE SCALE GENOMIC DNA]</scope>
    <source>
        <strain evidence="2 3">CECT 8976</strain>
    </source>
</reference>
<dbReference type="GO" id="GO:0016740">
    <property type="term" value="F:transferase activity"/>
    <property type="evidence" value="ECO:0007669"/>
    <property type="project" value="UniProtKB-KW"/>
</dbReference>
<evidence type="ECO:0000313" key="2">
    <source>
        <dbReference type="EMBL" id="TDR78456.1"/>
    </source>
</evidence>
<dbReference type="RefSeq" id="WP_133681273.1">
    <property type="nucleotide sequence ID" value="NZ_SNZP01000008.1"/>
</dbReference>
<comment type="caution">
    <text evidence="2">The sequence shown here is derived from an EMBL/GenBank/DDBJ whole genome shotgun (WGS) entry which is preliminary data.</text>
</comment>
<evidence type="ECO:0000313" key="3">
    <source>
        <dbReference type="Proteomes" id="UP000295611"/>
    </source>
</evidence>
<dbReference type="AlphaFoldDB" id="A0A4R7B3T2"/>
<proteinExistence type="predicted"/>
<keyword evidence="3" id="KW-1185">Reference proteome</keyword>
<sequence length="412" mass="47813">MSVNKIALLVNFQHNTYLFNIMRALSQAFLDEGVDTQIVDCGKKPEGIKEQLENLKPDFIFEINRTRWQTQAAIPEDIPHVAWIQDAWREPRGGELPQLHYTDQNFGGSELIYTLVDPEYFGFTHHLEQGVWGRLHTGIDPRIHHAKPEVEAVSNSAAICGYIPMPLHVMNTEFLQNAMAWNNGKKMRVDQMANFMLNKAKVSVCQHSYPQLHQLMVDEINRYLDIQITVEEHIASMDRIPYIQLLDTEMPRINDRLALAGATLEAGLDLEIYGHEFWRYWPKFASYYKTNLRWGSDLAEIYRRTQFNVHNGCFGMHSRVLECMGSGGSIFVCTGRFNDTEYDIRRHFTPGEHYVPFDIETAADTFSQWRGQDKALHDIAMNAAEQTRQHHTWRHRAQEILSDMTAVQHMYQ</sequence>
<organism evidence="2 3">
    <name type="scientific">Paludibacterium purpuratum</name>
    <dbReference type="NCBI Taxonomy" id="1144873"/>
    <lineage>
        <taxon>Bacteria</taxon>
        <taxon>Pseudomonadati</taxon>
        <taxon>Pseudomonadota</taxon>
        <taxon>Betaproteobacteria</taxon>
        <taxon>Neisseriales</taxon>
        <taxon>Chromobacteriaceae</taxon>
        <taxon>Paludibacterium</taxon>
    </lineage>
</organism>
<dbReference type="Proteomes" id="UP000295611">
    <property type="component" value="Unassembled WGS sequence"/>
</dbReference>
<accession>A0A4R7B3T2</accession>
<keyword evidence="2" id="KW-0808">Transferase</keyword>
<dbReference type="InterPro" id="IPR055259">
    <property type="entry name" value="YkvP/CgeB_Glyco_trans-like"/>
</dbReference>
<dbReference type="Pfam" id="PF13524">
    <property type="entry name" value="Glyco_trans_1_2"/>
    <property type="match status" value="1"/>
</dbReference>